<evidence type="ECO:0008006" key="4">
    <source>
        <dbReference type="Google" id="ProtNLM"/>
    </source>
</evidence>
<evidence type="ECO:0000256" key="1">
    <source>
        <dbReference type="SAM" id="MobiDB-lite"/>
    </source>
</evidence>
<sequence>MVKDFFRRLVGYLKPGGESAAPHNPPAIPPNLQHPTQYPPAPFPPQYPPFYQFCPNHPKYTQHSYDAWNRPPFSGDYVDTYGQQAQQPARLQTWGSSPLPPLSPGQLLYPPPPPLPPPLPPLLIQPPSQPQYSPLQKQSSTIALSLPKPDSQPSPAQGAQDNGDPNISSSVPVTESKQDEAAARVDAIGGRGDGPMGSGVESGVGGNSESPVPGWNGWPNGEMAGLFTYEQYEATGHFQVHYVIKQNTVRTGSFEAEEERFGHVLSRACQGVIKCTNDTCTVVIRPKTEASRAKLQVTKQRCTCGNPLVQISCAAYDVITRWKGQCKYEHRGEHHHPLPPIKKPLPWERASFNQIVVDHPGATPAQLRVGILTAKGRGTPVSMISPAYTNADRTAAGRRQALSQYRVPKDKDSQFTRLQELYTRHPTFFAPLYKALPIFIISVQTAWMLQHSVHEHISDSPYNGIVSNGAHGFFRGSKAVLQVSLSYSEVMGRWVPILFTYMEGLSADDFCIHFTNLFNGIAKMVESRGWRNVDDHLTTIMDFSQAQRQGFIRAYIDLHQNSLGSDLSDDQLTRRAEGLIKGCSEHLRQSVTRISKNHAVVPPEHQDYFVQQTEQLFQVDNSKDFESIGRDLLERFPRLKGYLQWWLRPPIARMIIKTQQGMDDSTWDSLPGTTNAAEGNHWATYCAIGTDHDMATGLEALHAYALSFERDEVNVLRGQTLHYGQHNPRVMQAQKIGVTKRNRGAKILPKTDWRPPDTTKALVGKTPLPKQVNDSAALADKMWGSIYFQWAANSCYLDTALVLLDEALVGVQSDLQQVMPGDQAFVPLPRVLESVMDIYHLKKKSNHHKVLQARLHEQRDGVHSQLVELGYVSSEESFGPIFSWLEDLVRNYLSHDGCRPDDRLVPYFQPLYIDLHECTGSGPHGYHVELSPTALPLYMPPLGPNHFKKYRGELASWFKDFVTPPGKACQPQCWRYSEGVGTLCPGTRYDRNNWVVSIPIILIIEFSLESGPDQWKIPSTLQPGHSTQVSAGLEYNLVGISLARGPAKARHFLCRYYSSRDKVVYEYDDQAHDGRAKKIVGKLATHVGGYPPKVNKGDAVHHAVYRLRGGRAAQQIFYETTATLLEGRHNIVLDTSHPTNATPVVYTDNKFEKMDLSCRTWLKRPKNKNKAARYAPLYDEYTHQSLANTAVALKRARASVESEDDIDSPPAPSSRPKAAPAPFPAPSPQSSPMAVATVSQEVLELDLDDDHLDDDLELDEPGDERHINCVCGLRGKLKGILLLAGDQSPLQKCSYCGGVWFHAACQTVRQTECGMCAVIRKDVVRTTTASVTDRLMLKHSWQVKEGLSDRLRPGLGAICKVGEYWYPARLICKVEKQWTVQWWCGCQFAEPGVEPDGFGDVPEGLVQDSFWGQLQGRRNTSLGKWAMAHSQPALQLGDLHEHLDTFPFSPEVDEVLKPHIELLRQLDVDPGSVDPSTQKAIPVLVAAEGLRTNSLEHTHRYAVAGALRHSDRLMVVNWMHVHIPHPPGDARWLTESAFAHALTLWAANLIGRNQKGVSHPVSLMDAWKLLRGSAWFSGEDVNRQAVASLEELMFQVGEVSGAAGDKIWGFNSGPHQDQWDPYSEIPENWVSETRQLDPANQVLGWENRMGWEDGEPPKVRRKRLEGPTDDGTDGAPKKRKVTKPKAGRGRRNRRGGKKE</sequence>
<feature type="region of interest" description="Disordered" evidence="1">
    <location>
        <begin position="1198"/>
        <end position="1236"/>
    </location>
</feature>
<dbReference type="Proteomes" id="UP000629468">
    <property type="component" value="Unassembled WGS sequence"/>
</dbReference>
<feature type="compositionally biased region" description="Pro residues" evidence="1">
    <location>
        <begin position="1209"/>
        <end position="1229"/>
    </location>
</feature>
<dbReference type="EMBL" id="JABXXO010000009">
    <property type="protein sequence ID" value="KAF7771101.1"/>
    <property type="molecule type" value="Genomic_DNA"/>
</dbReference>
<evidence type="ECO:0000313" key="3">
    <source>
        <dbReference type="Proteomes" id="UP000629468"/>
    </source>
</evidence>
<accession>A0A8H7F0S2</accession>
<feature type="compositionally biased region" description="Basic and acidic residues" evidence="1">
    <location>
        <begin position="1649"/>
        <end position="1658"/>
    </location>
</feature>
<organism evidence="2 3">
    <name type="scientific">Agaricus bisporus var. burnettii</name>
    <dbReference type="NCBI Taxonomy" id="192524"/>
    <lineage>
        <taxon>Eukaryota</taxon>
        <taxon>Fungi</taxon>
        <taxon>Dikarya</taxon>
        <taxon>Basidiomycota</taxon>
        <taxon>Agaricomycotina</taxon>
        <taxon>Agaricomycetes</taxon>
        <taxon>Agaricomycetidae</taxon>
        <taxon>Agaricales</taxon>
        <taxon>Agaricineae</taxon>
        <taxon>Agaricaceae</taxon>
        <taxon>Agaricus</taxon>
    </lineage>
</organism>
<feature type="compositionally biased region" description="Basic residues" evidence="1">
    <location>
        <begin position="1677"/>
        <end position="1699"/>
    </location>
</feature>
<dbReference type="GO" id="GO:0006355">
    <property type="term" value="P:regulation of DNA-templated transcription"/>
    <property type="evidence" value="ECO:0007669"/>
    <property type="project" value="InterPro"/>
</dbReference>
<dbReference type="GO" id="GO:0003677">
    <property type="term" value="F:DNA binding"/>
    <property type="evidence" value="ECO:0007669"/>
    <property type="project" value="InterPro"/>
</dbReference>
<feature type="compositionally biased region" description="Gly residues" evidence="1">
    <location>
        <begin position="189"/>
        <end position="206"/>
    </location>
</feature>
<dbReference type="InterPro" id="IPR036115">
    <property type="entry name" value="GCM_dom_sf"/>
</dbReference>
<comment type="caution">
    <text evidence="2">The sequence shown here is derived from an EMBL/GenBank/DDBJ whole genome shotgun (WGS) entry which is preliminary data.</text>
</comment>
<protein>
    <recommendedName>
        <fullName evidence="4">GCM domain-containing protein</fullName>
    </recommendedName>
</protein>
<feature type="compositionally biased region" description="Polar residues" evidence="1">
    <location>
        <begin position="81"/>
        <end position="95"/>
    </location>
</feature>
<proteinExistence type="predicted"/>
<evidence type="ECO:0000313" key="2">
    <source>
        <dbReference type="EMBL" id="KAF7771101.1"/>
    </source>
</evidence>
<gene>
    <name evidence="2" type="ORF">Agabi119p4_7075</name>
</gene>
<feature type="region of interest" description="Disordered" evidence="1">
    <location>
        <begin position="78"/>
        <end position="214"/>
    </location>
</feature>
<feature type="compositionally biased region" description="Polar residues" evidence="1">
    <location>
        <begin position="151"/>
        <end position="175"/>
    </location>
</feature>
<reference evidence="2 3" key="1">
    <citation type="journal article" name="Sci. Rep.">
        <title>Telomere-to-telomere assembled and centromere annotated genomes of the two main subspecies of the button mushroom Agaricus bisporus reveal especially polymorphic chromosome ends.</title>
        <authorList>
            <person name="Sonnenberg A.S.M."/>
            <person name="Sedaghat-Telgerd N."/>
            <person name="Lavrijssen B."/>
            <person name="Ohm R.A."/>
            <person name="Hendrickx P.M."/>
            <person name="Scholtmeijer K."/>
            <person name="Baars J.J.P."/>
            <person name="van Peer A."/>
        </authorList>
    </citation>
    <scope>NUCLEOTIDE SEQUENCE [LARGE SCALE GENOMIC DNA]</scope>
    <source>
        <strain evidence="2 3">H119_p4</strain>
    </source>
</reference>
<feature type="region of interest" description="Disordered" evidence="1">
    <location>
        <begin position="1640"/>
        <end position="1699"/>
    </location>
</feature>
<name>A0A8H7F0S2_AGABI</name>
<feature type="compositionally biased region" description="Low complexity" evidence="1">
    <location>
        <begin position="130"/>
        <end position="140"/>
    </location>
</feature>
<dbReference type="SUPFAM" id="SSF90073">
    <property type="entry name" value="GCM domain"/>
    <property type="match status" value="1"/>
</dbReference>
<feature type="compositionally biased region" description="Pro residues" evidence="1">
    <location>
        <begin position="98"/>
        <end position="129"/>
    </location>
</feature>